<feature type="transmembrane region" description="Helical" evidence="1">
    <location>
        <begin position="175"/>
        <end position="197"/>
    </location>
</feature>
<accession>A0A379EYZ6</accession>
<dbReference type="RefSeq" id="WP_245944564.1">
    <property type="nucleotide sequence ID" value="NZ_UGTP01000001.1"/>
</dbReference>
<reference evidence="2 3" key="1">
    <citation type="submission" date="2018-06" db="EMBL/GenBank/DDBJ databases">
        <authorList>
            <consortium name="Pathogen Informatics"/>
            <person name="Doyle S."/>
        </authorList>
    </citation>
    <scope>NUCLEOTIDE SEQUENCE [LARGE SCALE GENOMIC DNA]</scope>
    <source>
        <strain evidence="2 3">NCTC13043</strain>
    </source>
</reference>
<keyword evidence="1" id="KW-0812">Transmembrane</keyword>
<name>A0A379EYZ6_9BACT</name>
<dbReference type="EMBL" id="UGTP01000001">
    <property type="protein sequence ID" value="SUC11618.1"/>
    <property type="molecule type" value="Genomic_DNA"/>
</dbReference>
<feature type="transmembrane region" description="Helical" evidence="1">
    <location>
        <begin position="20"/>
        <end position="39"/>
    </location>
</feature>
<evidence type="ECO:0000313" key="3">
    <source>
        <dbReference type="Proteomes" id="UP000254235"/>
    </source>
</evidence>
<sequence length="521" mass="58484">MNIFLISIMGLKLGISQVSLILVDIIIVIGVICLQYHSFNKTRKNIKLLSKFFPNISNLEIFKSSITREILSSKKELEKFLKDLPKRTTSQNSISNTIQDVDDEYIEKQTEEFDIDLIKIKRGSNALFEEIVDETNAYLCKNVGTSADFSLLKDICERKIESLEAQISSSINVPLYLGLIGTFIGIITGVGGIAFNVEELFSSSNMSSLSALLVGVVIAMIASALGLGFMIYNSAINYKNALDECDKNRNDYYDFLRRELMPVLSNSMASSLNSLKSVLGNFIGKFGHNLDAYANSAELLNDNIEKQHLLLLEINKMNQTKVAAEIAQTFSTLKEASDSLNVFRSYQDNLNDTVNKIDVSIGKIDNIVKSFDDFAQALKIVVENQRTAKDLQTQFQAAIEHHFPIGSDARDMWRKQFDELTSDAASVSTELNNQLKASTDYIRNFADNNKESFTSLSQLKDVLNSLVEYTEVQANCYRDLKKEIEELKKAQIETRSNSNKLNADLLTAVREMISAIKTMRN</sequence>
<keyword evidence="1" id="KW-0472">Membrane</keyword>
<feature type="transmembrane region" description="Helical" evidence="1">
    <location>
        <begin position="209"/>
        <end position="232"/>
    </location>
</feature>
<protein>
    <recommendedName>
        <fullName evidence="4">MotA/TolQ/ExbB proton channel domain-containing protein</fullName>
    </recommendedName>
</protein>
<dbReference type="GeneID" id="78570211"/>
<evidence type="ECO:0008006" key="4">
    <source>
        <dbReference type="Google" id="ProtNLM"/>
    </source>
</evidence>
<keyword evidence="1" id="KW-1133">Transmembrane helix</keyword>
<proteinExistence type="predicted"/>
<gene>
    <name evidence="2" type="ORF">NCTC13043_00474</name>
</gene>
<evidence type="ECO:0000256" key="1">
    <source>
        <dbReference type="SAM" id="Phobius"/>
    </source>
</evidence>
<evidence type="ECO:0000313" key="2">
    <source>
        <dbReference type="EMBL" id="SUC11618.1"/>
    </source>
</evidence>
<organism evidence="2 3">
    <name type="scientific">Prevotella pallens</name>
    <dbReference type="NCBI Taxonomy" id="60133"/>
    <lineage>
        <taxon>Bacteria</taxon>
        <taxon>Pseudomonadati</taxon>
        <taxon>Bacteroidota</taxon>
        <taxon>Bacteroidia</taxon>
        <taxon>Bacteroidales</taxon>
        <taxon>Prevotellaceae</taxon>
        <taxon>Prevotella</taxon>
    </lineage>
</organism>
<dbReference type="AlphaFoldDB" id="A0A379EYZ6"/>
<dbReference type="Proteomes" id="UP000254235">
    <property type="component" value="Unassembled WGS sequence"/>
</dbReference>